<dbReference type="PANTHER" id="PTHR11042">
    <property type="entry name" value="EUKARYOTIC TRANSLATION INITIATION FACTOR 2-ALPHA KINASE EIF2-ALPHA KINASE -RELATED"/>
    <property type="match status" value="1"/>
</dbReference>
<evidence type="ECO:0000313" key="6">
    <source>
        <dbReference type="EMBL" id="RCI02239.1"/>
    </source>
</evidence>
<sequence>MFDGLNIKKQDAYDYILTHPKEFLDPIRQGNDKENNWDLLLLSRATFMKGWKPTNKEHVSLFDELFNHYFEYPVEVQKIFEASEKPLIWLPPVWFGSLRSLPSSSRGQVYLSQCRVPWKHSSVRVAIRAVDDIIKQCFKNVIGVTAVRSKYRKHHMLGLVSLAADITLEQWIPQADQWSFQRIYRVALMTASAVRDLHNVNMFHSNLQPRNILITGERLELVDQVTLVKSRLYGRYPYFAPELQVNQKSNIFALGIILWQLASGVIFPYSTNVCSYIYRIGPLKHFDTSYQDLFTRCLSKRPERRPTAEQVCNSLIQIMLQNKSIISKQEHSLQVRQKQILITKYLLQSRQEVSLPAIKELMHGATLKKRMMIRAIVSLEAYYESKKDSNDDPIQCG</sequence>
<keyword evidence="2" id="KW-0547">Nucleotide-binding</keyword>
<keyword evidence="3" id="KW-0418">Kinase</keyword>
<dbReference type="Pfam" id="PF00069">
    <property type="entry name" value="Pkinase"/>
    <property type="match status" value="1"/>
</dbReference>
<dbReference type="GO" id="GO:0005634">
    <property type="term" value="C:nucleus"/>
    <property type="evidence" value="ECO:0007669"/>
    <property type="project" value="TreeGrafter"/>
</dbReference>
<dbReference type="EMBL" id="PJQM01001476">
    <property type="protein sequence ID" value="RCI02239.1"/>
    <property type="molecule type" value="Genomic_DNA"/>
</dbReference>
<dbReference type="GO" id="GO:0005737">
    <property type="term" value="C:cytoplasm"/>
    <property type="evidence" value="ECO:0007669"/>
    <property type="project" value="TreeGrafter"/>
</dbReference>
<dbReference type="Gene3D" id="1.10.510.10">
    <property type="entry name" value="Transferase(Phosphotransferase) domain 1"/>
    <property type="match status" value="1"/>
</dbReference>
<dbReference type="InterPro" id="IPR011009">
    <property type="entry name" value="Kinase-like_dom_sf"/>
</dbReference>
<proteinExistence type="predicted"/>
<keyword evidence="4" id="KW-0067">ATP-binding</keyword>
<keyword evidence="7" id="KW-1185">Reference proteome</keyword>
<dbReference type="InterPro" id="IPR050339">
    <property type="entry name" value="CC_SR_Kinase"/>
</dbReference>
<reference evidence="6 7" key="1">
    <citation type="journal article" date="2018" name="G3 (Bethesda)">
        <title>Phylogenetic and Phylogenomic Definition of Rhizopus Species.</title>
        <authorList>
            <person name="Gryganskyi A.P."/>
            <person name="Golan J."/>
            <person name="Dolatabadi S."/>
            <person name="Mondo S."/>
            <person name="Robb S."/>
            <person name="Idnurm A."/>
            <person name="Muszewska A."/>
            <person name="Steczkiewicz K."/>
            <person name="Masonjones S."/>
            <person name="Liao H.L."/>
            <person name="Gajdeczka M.T."/>
            <person name="Anike F."/>
            <person name="Vuek A."/>
            <person name="Anishchenko I.M."/>
            <person name="Voigt K."/>
            <person name="de Hoog G.S."/>
            <person name="Smith M.E."/>
            <person name="Heitman J."/>
            <person name="Vilgalys R."/>
            <person name="Stajich J.E."/>
        </authorList>
    </citation>
    <scope>NUCLEOTIDE SEQUENCE [LARGE SCALE GENOMIC DNA]</scope>
    <source>
        <strain evidence="6 7">LSU 92-RS-03</strain>
    </source>
</reference>
<dbReference type="SUPFAM" id="SSF56112">
    <property type="entry name" value="Protein kinase-like (PK-like)"/>
    <property type="match status" value="1"/>
</dbReference>
<feature type="domain" description="Protein kinase" evidence="5">
    <location>
        <begin position="95"/>
        <end position="320"/>
    </location>
</feature>
<evidence type="ECO:0000256" key="3">
    <source>
        <dbReference type="ARBA" id="ARBA00022777"/>
    </source>
</evidence>
<dbReference type="AlphaFoldDB" id="A0A367KJ98"/>
<dbReference type="GO" id="GO:0004672">
    <property type="term" value="F:protein kinase activity"/>
    <property type="evidence" value="ECO:0007669"/>
    <property type="project" value="InterPro"/>
</dbReference>
<evidence type="ECO:0000259" key="5">
    <source>
        <dbReference type="PROSITE" id="PS50011"/>
    </source>
</evidence>
<organism evidence="6 7">
    <name type="scientific">Rhizopus stolonifer</name>
    <name type="common">Rhizopus nigricans</name>
    <dbReference type="NCBI Taxonomy" id="4846"/>
    <lineage>
        <taxon>Eukaryota</taxon>
        <taxon>Fungi</taxon>
        <taxon>Fungi incertae sedis</taxon>
        <taxon>Mucoromycota</taxon>
        <taxon>Mucoromycotina</taxon>
        <taxon>Mucoromycetes</taxon>
        <taxon>Mucorales</taxon>
        <taxon>Mucorineae</taxon>
        <taxon>Rhizopodaceae</taxon>
        <taxon>Rhizopus</taxon>
    </lineage>
</organism>
<gene>
    <name evidence="6" type="ORF">CU098_007340</name>
</gene>
<comment type="caution">
    <text evidence="6">The sequence shown here is derived from an EMBL/GenBank/DDBJ whole genome shotgun (WGS) entry which is preliminary data.</text>
</comment>
<protein>
    <recommendedName>
        <fullName evidence="5">Protein kinase domain-containing protein</fullName>
    </recommendedName>
</protein>
<evidence type="ECO:0000256" key="2">
    <source>
        <dbReference type="ARBA" id="ARBA00022741"/>
    </source>
</evidence>
<dbReference type="PANTHER" id="PTHR11042:SF138">
    <property type="entry name" value="SERINE_THREONINE-PROTEIN KINASE IKS1-RELATED"/>
    <property type="match status" value="1"/>
</dbReference>
<dbReference type="OrthoDB" id="2213591at2759"/>
<dbReference type="Proteomes" id="UP000253551">
    <property type="component" value="Unassembled WGS sequence"/>
</dbReference>
<dbReference type="STRING" id="4846.A0A367KJ98"/>
<evidence type="ECO:0000313" key="7">
    <source>
        <dbReference type="Proteomes" id="UP000253551"/>
    </source>
</evidence>
<feature type="non-terminal residue" evidence="6">
    <location>
        <position position="397"/>
    </location>
</feature>
<dbReference type="InterPro" id="IPR000719">
    <property type="entry name" value="Prot_kinase_dom"/>
</dbReference>
<evidence type="ECO:0000256" key="1">
    <source>
        <dbReference type="ARBA" id="ARBA00022679"/>
    </source>
</evidence>
<dbReference type="PROSITE" id="PS50011">
    <property type="entry name" value="PROTEIN_KINASE_DOM"/>
    <property type="match status" value="1"/>
</dbReference>
<dbReference type="GO" id="GO:0005524">
    <property type="term" value="F:ATP binding"/>
    <property type="evidence" value="ECO:0007669"/>
    <property type="project" value="UniProtKB-KW"/>
</dbReference>
<name>A0A367KJ98_RHIST</name>
<accession>A0A367KJ98</accession>
<keyword evidence="1" id="KW-0808">Transferase</keyword>
<dbReference type="SMART" id="SM00220">
    <property type="entry name" value="S_TKc"/>
    <property type="match status" value="1"/>
</dbReference>
<evidence type="ECO:0000256" key="4">
    <source>
        <dbReference type="ARBA" id="ARBA00022840"/>
    </source>
</evidence>